<evidence type="ECO:0000256" key="1">
    <source>
        <dbReference type="PROSITE-ProRule" id="PRU00117"/>
    </source>
</evidence>
<reference evidence="2 3" key="1">
    <citation type="submission" date="2019-06" db="EMBL/GenBank/DDBJ databases">
        <title>WGS assembly of Gossypium darwinii.</title>
        <authorList>
            <person name="Chen Z.J."/>
            <person name="Sreedasyam A."/>
            <person name="Ando A."/>
            <person name="Song Q."/>
            <person name="De L."/>
            <person name="Hulse-Kemp A."/>
            <person name="Ding M."/>
            <person name="Ye W."/>
            <person name="Kirkbride R."/>
            <person name="Jenkins J."/>
            <person name="Plott C."/>
            <person name="Lovell J."/>
            <person name="Lin Y.-M."/>
            <person name="Vaughn R."/>
            <person name="Liu B."/>
            <person name="Li W."/>
            <person name="Simpson S."/>
            <person name="Scheffler B."/>
            <person name="Saski C."/>
            <person name="Grover C."/>
            <person name="Hu G."/>
            <person name="Conover J."/>
            <person name="Carlson J."/>
            <person name="Shu S."/>
            <person name="Boston L."/>
            <person name="Williams M."/>
            <person name="Peterson D."/>
            <person name="Mcgee K."/>
            <person name="Jones D."/>
            <person name="Wendel J."/>
            <person name="Stelly D."/>
            <person name="Grimwood J."/>
            <person name="Schmutz J."/>
        </authorList>
    </citation>
    <scope>NUCLEOTIDE SEQUENCE [LARGE SCALE GENOMIC DNA]</scope>
    <source>
        <strain evidence="2">1808015.09</strain>
    </source>
</reference>
<evidence type="ECO:0000313" key="3">
    <source>
        <dbReference type="Proteomes" id="UP000323506"/>
    </source>
</evidence>
<dbReference type="PROSITE" id="PS50084">
    <property type="entry name" value="KH_TYPE_1"/>
    <property type="match status" value="1"/>
</dbReference>
<dbReference type="Proteomes" id="UP000323506">
    <property type="component" value="Chromosome A06"/>
</dbReference>
<keyword evidence="1" id="KW-0694">RNA-binding</keyword>
<sequence>GNKSTVVTNTTVEIKVPENVIDFVYGENGRNLARLRELKEWLKVATRRGKISSRVCSSDNTLPMSLL</sequence>
<dbReference type="AlphaFoldDB" id="A0A5D2G4B7"/>
<dbReference type="EMBL" id="CM017693">
    <property type="protein sequence ID" value="TYH12851.1"/>
    <property type="molecule type" value="Genomic_DNA"/>
</dbReference>
<accession>A0A5D2G4B7</accession>
<organism evidence="2 3">
    <name type="scientific">Gossypium darwinii</name>
    <name type="common">Darwin's cotton</name>
    <name type="synonym">Gossypium barbadense var. darwinii</name>
    <dbReference type="NCBI Taxonomy" id="34276"/>
    <lineage>
        <taxon>Eukaryota</taxon>
        <taxon>Viridiplantae</taxon>
        <taxon>Streptophyta</taxon>
        <taxon>Embryophyta</taxon>
        <taxon>Tracheophyta</taxon>
        <taxon>Spermatophyta</taxon>
        <taxon>Magnoliopsida</taxon>
        <taxon>eudicotyledons</taxon>
        <taxon>Gunneridae</taxon>
        <taxon>Pentapetalae</taxon>
        <taxon>rosids</taxon>
        <taxon>malvids</taxon>
        <taxon>Malvales</taxon>
        <taxon>Malvaceae</taxon>
        <taxon>Malvoideae</taxon>
        <taxon>Gossypium</taxon>
    </lineage>
</organism>
<feature type="non-terminal residue" evidence="2">
    <location>
        <position position="1"/>
    </location>
</feature>
<dbReference type="GO" id="GO:0003723">
    <property type="term" value="F:RNA binding"/>
    <property type="evidence" value="ECO:0007669"/>
    <property type="project" value="UniProtKB-UniRule"/>
</dbReference>
<protein>
    <recommendedName>
        <fullName evidence="4">K Homology domain-containing protein</fullName>
    </recommendedName>
</protein>
<gene>
    <name evidence="2" type="ORF">ES288_A06G098500v1</name>
</gene>
<evidence type="ECO:0008006" key="4">
    <source>
        <dbReference type="Google" id="ProtNLM"/>
    </source>
</evidence>
<keyword evidence="3" id="KW-1185">Reference proteome</keyword>
<evidence type="ECO:0000313" key="2">
    <source>
        <dbReference type="EMBL" id="TYH12851.1"/>
    </source>
</evidence>
<proteinExistence type="predicted"/>
<name>A0A5D2G4B7_GOSDA</name>